<dbReference type="RefSeq" id="WP_377059032.1">
    <property type="nucleotide sequence ID" value="NZ_JBHLUU010000125.1"/>
</dbReference>
<gene>
    <name evidence="1" type="ORF">ACFFHF_21870</name>
</gene>
<keyword evidence="2" id="KW-1185">Reference proteome</keyword>
<name>A0ABV6L0J0_9BACI</name>
<organism evidence="1 2">
    <name type="scientific">Robertmurraya beringensis</name>
    <dbReference type="NCBI Taxonomy" id="641660"/>
    <lineage>
        <taxon>Bacteria</taxon>
        <taxon>Bacillati</taxon>
        <taxon>Bacillota</taxon>
        <taxon>Bacilli</taxon>
        <taxon>Bacillales</taxon>
        <taxon>Bacillaceae</taxon>
        <taxon>Robertmurraya</taxon>
    </lineage>
</organism>
<evidence type="ECO:0000313" key="2">
    <source>
        <dbReference type="Proteomes" id="UP001589738"/>
    </source>
</evidence>
<sequence>MISEKSMLYLTEKLRKEDELVELKYEYYKRILRDELRTYKQIKVPTENYTISNEEFVEWSIELLTPQELHDVIMMIRYAKNRSTNVRPFLETIAVGIVHKQ</sequence>
<comment type="caution">
    <text evidence="1">The sequence shown here is derived from an EMBL/GenBank/DDBJ whole genome shotgun (WGS) entry which is preliminary data.</text>
</comment>
<reference evidence="1 2" key="1">
    <citation type="submission" date="2024-09" db="EMBL/GenBank/DDBJ databases">
        <authorList>
            <person name="Sun Q."/>
            <person name="Mori K."/>
        </authorList>
    </citation>
    <scope>NUCLEOTIDE SEQUENCE [LARGE SCALE GENOMIC DNA]</scope>
    <source>
        <strain evidence="1 2">CGMCC 1.9126</strain>
    </source>
</reference>
<proteinExistence type="predicted"/>
<accession>A0ABV6L0J0</accession>
<evidence type="ECO:0000313" key="1">
    <source>
        <dbReference type="EMBL" id="MFC0477841.1"/>
    </source>
</evidence>
<dbReference type="EMBL" id="JBHLUU010000125">
    <property type="protein sequence ID" value="MFC0477841.1"/>
    <property type="molecule type" value="Genomic_DNA"/>
</dbReference>
<protein>
    <submittedName>
        <fullName evidence="1">Uncharacterized protein</fullName>
    </submittedName>
</protein>
<dbReference type="Proteomes" id="UP001589738">
    <property type="component" value="Unassembled WGS sequence"/>
</dbReference>